<dbReference type="GO" id="GO:0030145">
    <property type="term" value="F:manganese ion binding"/>
    <property type="evidence" value="ECO:0007669"/>
    <property type="project" value="TreeGrafter"/>
</dbReference>
<feature type="binding site" evidence="11">
    <location>
        <position position="90"/>
    </location>
    <ligand>
        <name>Mn(2+)</name>
        <dbReference type="ChEBI" id="CHEBI:29035"/>
        <label>2</label>
    </ligand>
</feature>
<dbReference type="Pfam" id="PF01139">
    <property type="entry name" value="RtcB"/>
    <property type="match status" value="1"/>
</dbReference>
<dbReference type="EMBL" id="NQJD01000005">
    <property type="protein sequence ID" value="TAA75622.1"/>
    <property type="molecule type" value="Genomic_DNA"/>
</dbReference>
<keyword evidence="5" id="KW-0692">RNA repair</keyword>
<dbReference type="GO" id="GO:0006396">
    <property type="term" value="P:RNA processing"/>
    <property type="evidence" value="ECO:0007669"/>
    <property type="project" value="InterPro"/>
</dbReference>
<keyword evidence="13" id="KW-1185">Reference proteome</keyword>
<accession>A0A521G3L2</accession>
<comment type="cofactor">
    <cofactor evidence="11">
        <name>Mn(2+)</name>
        <dbReference type="ChEBI" id="CHEBI:29035"/>
    </cofactor>
    <text evidence="11">Binds 2 manganese ions per subunit.</text>
</comment>
<evidence type="ECO:0000256" key="7">
    <source>
        <dbReference type="ARBA" id="ARBA00023211"/>
    </source>
</evidence>
<dbReference type="GO" id="GO:0005525">
    <property type="term" value="F:GTP binding"/>
    <property type="evidence" value="ECO:0007669"/>
    <property type="project" value="UniProtKB-KW"/>
</dbReference>
<evidence type="ECO:0000256" key="11">
    <source>
        <dbReference type="PIRSR" id="PIRSR601233-3"/>
    </source>
</evidence>
<keyword evidence="4 10" id="KW-0547">Nucleotide-binding</keyword>
<dbReference type="InterPro" id="IPR052915">
    <property type="entry name" value="RtcB-like"/>
</dbReference>
<evidence type="ECO:0000256" key="6">
    <source>
        <dbReference type="ARBA" id="ARBA00023134"/>
    </source>
</evidence>
<evidence type="ECO:0000313" key="13">
    <source>
        <dbReference type="Proteomes" id="UP000316238"/>
    </source>
</evidence>
<organism evidence="12 13">
    <name type="scientific">Candidatus Electronema aureum</name>
    <dbReference type="NCBI Taxonomy" id="2005002"/>
    <lineage>
        <taxon>Bacteria</taxon>
        <taxon>Pseudomonadati</taxon>
        <taxon>Thermodesulfobacteriota</taxon>
        <taxon>Desulfobulbia</taxon>
        <taxon>Desulfobulbales</taxon>
        <taxon>Desulfobulbaceae</taxon>
        <taxon>Candidatus Electronema</taxon>
    </lineage>
</organism>
<dbReference type="GO" id="GO:0170057">
    <property type="term" value="F:RNA ligase (GTP) activity"/>
    <property type="evidence" value="ECO:0007669"/>
    <property type="project" value="UniProtKB-EC"/>
</dbReference>
<sequence>MQTSLPGLDRETLKKILGLIRAAVPVGFDHHKRQQDRSLMPDPARLDGVEKSIVREQFEAGCKQIGTLGGGNHFIEMQQGDDGHVWLMIHSGSRNIGLKVAEHYNRLAVSLNERWRSEVPKKWELAFLPLETQEAQEYLAEMSWCVDFALASRKLMMERVKAAVQEVVGAVEFPQFINIAHNYAAMEEHFGKEVLIHRKGATRAFAGEFGIIPGSQGSRSFIVIGKGNRESYCSCSHGAGRKMGRGQAQRELNLQAEVERLDALGVVHGIRNQKDLDEAPGSYKDIETVMENQSDLVDIAVSLLPLAVIKG</sequence>
<evidence type="ECO:0000256" key="10">
    <source>
        <dbReference type="PIRSR" id="PIRSR601233-2"/>
    </source>
</evidence>
<dbReference type="GO" id="GO:0006281">
    <property type="term" value="P:DNA repair"/>
    <property type="evidence" value="ECO:0007669"/>
    <property type="project" value="TreeGrafter"/>
</dbReference>
<keyword evidence="3 11" id="KW-0479">Metal-binding</keyword>
<proteinExistence type="predicted"/>
<keyword evidence="2 12" id="KW-0436">Ligase</keyword>
<evidence type="ECO:0000256" key="9">
    <source>
        <dbReference type="PIRSR" id="PIRSR601233-1"/>
    </source>
</evidence>
<dbReference type="InterPro" id="IPR036025">
    <property type="entry name" value="RtcB-like_sf"/>
</dbReference>
<feature type="active site" description="GMP-histidine intermediate" evidence="9">
    <location>
        <position position="237"/>
    </location>
</feature>
<dbReference type="InterPro" id="IPR001233">
    <property type="entry name" value="RtcB"/>
</dbReference>
<dbReference type="Proteomes" id="UP000316238">
    <property type="component" value="Unassembled WGS sequence"/>
</dbReference>
<name>A0A521G3L2_9BACT</name>
<evidence type="ECO:0000256" key="2">
    <source>
        <dbReference type="ARBA" id="ARBA00022598"/>
    </source>
</evidence>
<feature type="binding site" evidence="11">
    <location>
        <position position="181"/>
    </location>
    <ligand>
        <name>Mn(2+)</name>
        <dbReference type="ChEBI" id="CHEBI:29035"/>
        <label>2</label>
    </ligand>
</feature>
<comment type="caution">
    <text evidence="12">The sequence shown here is derived from an EMBL/GenBank/DDBJ whole genome shotgun (WGS) entry which is preliminary data.</text>
</comment>
<dbReference type="GO" id="GO:0003909">
    <property type="term" value="F:DNA ligase activity"/>
    <property type="evidence" value="ECO:0007669"/>
    <property type="project" value="TreeGrafter"/>
</dbReference>
<dbReference type="PANTHER" id="PTHR43749:SF2">
    <property type="entry name" value="RNA-SPLICING LIGASE RTCB"/>
    <property type="match status" value="1"/>
</dbReference>
<dbReference type="AlphaFoldDB" id="A0A521G3L2"/>
<comment type="catalytic activity">
    <reaction evidence="8">
        <text>a 3'-end 3'-phospho-ribonucleotide-RNA + a 5'-end dephospho-ribonucleoside-RNA + GTP = a ribonucleotidyl-ribonucleotide-RNA + GMP + diphosphate</text>
        <dbReference type="Rhea" id="RHEA:68076"/>
        <dbReference type="Rhea" id="RHEA-COMP:10463"/>
        <dbReference type="Rhea" id="RHEA-COMP:13936"/>
        <dbReference type="Rhea" id="RHEA-COMP:17355"/>
        <dbReference type="ChEBI" id="CHEBI:33019"/>
        <dbReference type="ChEBI" id="CHEBI:37565"/>
        <dbReference type="ChEBI" id="CHEBI:58115"/>
        <dbReference type="ChEBI" id="CHEBI:83062"/>
        <dbReference type="ChEBI" id="CHEBI:138284"/>
        <dbReference type="ChEBI" id="CHEBI:173118"/>
        <dbReference type="EC" id="6.5.1.8"/>
    </reaction>
</comment>
<dbReference type="EC" id="6.5.1.8" evidence="1"/>
<reference evidence="12" key="1">
    <citation type="submission" date="2017-07" db="EMBL/GenBank/DDBJ databases">
        <title>The cable genome - Insights into the physiology and evolution of filamentous bacteria capable of sulfide oxidation via long distance electron transfer.</title>
        <authorList>
            <person name="Thorup C."/>
            <person name="Bjerg J.T."/>
            <person name="Schreiber L."/>
            <person name="Nielsen L.P."/>
            <person name="Kjeldsen K.U."/>
            <person name="Boesen T."/>
            <person name="Boggild A."/>
            <person name="Meysman F."/>
            <person name="Geelhoed J."/>
            <person name="Schramm A."/>
        </authorList>
    </citation>
    <scope>NUCLEOTIDE SEQUENCE [LARGE SCALE GENOMIC DNA]</scope>
    <source>
        <strain evidence="12">GS</strain>
    </source>
</reference>
<evidence type="ECO:0000256" key="5">
    <source>
        <dbReference type="ARBA" id="ARBA00022800"/>
    </source>
</evidence>
<evidence type="ECO:0000256" key="3">
    <source>
        <dbReference type="ARBA" id="ARBA00022723"/>
    </source>
</evidence>
<keyword evidence="6 10" id="KW-0342">GTP-binding</keyword>
<feature type="binding site" evidence="11">
    <location>
        <position position="73"/>
    </location>
    <ligand>
        <name>Mn(2+)</name>
        <dbReference type="ChEBI" id="CHEBI:29035"/>
        <label>1</label>
    </ligand>
</feature>
<evidence type="ECO:0000256" key="1">
    <source>
        <dbReference type="ARBA" id="ARBA00012726"/>
    </source>
</evidence>
<gene>
    <name evidence="12" type="ORF">CDV28_10579</name>
</gene>
<feature type="binding site" evidence="10">
    <location>
        <position position="220"/>
    </location>
    <ligand>
        <name>GMP</name>
        <dbReference type="ChEBI" id="CHEBI:58115"/>
    </ligand>
</feature>
<dbReference type="PANTHER" id="PTHR43749">
    <property type="entry name" value="RNA-SPLICING LIGASE RTCB"/>
    <property type="match status" value="1"/>
</dbReference>
<evidence type="ECO:0000256" key="8">
    <source>
        <dbReference type="ARBA" id="ARBA00047746"/>
    </source>
</evidence>
<feature type="binding site" evidence="10">
    <location>
        <begin position="181"/>
        <end position="182"/>
    </location>
    <ligand>
        <name>GMP</name>
        <dbReference type="ChEBI" id="CHEBI:58115"/>
    </ligand>
</feature>
<feature type="binding site" evidence="10">
    <location>
        <begin position="72"/>
        <end position="76"/>
    </location>
    <ligand>
        <name>GMP</name>
        <dbReference type="ChEBI" id="CHEBI:58115"/>
    </ligand>
</feature>
<dbReference type="SUPFAM" id="SSF103365">
    <property type="entry name" value="Hypothetical protein PH1602"/>
    <property type="match status" value="1"/>
</dbReference>
<evidence type="ECO:0000256" key="4">
    <source>
        <dbReference type="ARBA" id="ARBA00022741"/>
    </source>
</evidence>
<feature type="binding site" evidence="10">
    <location>
        <position position="310"/>
    </location>
    <ligand>
        <name>GMP</name>
        <dbReference type="ChEBI" id="CHEBI:58115"/>
    </ligand>
</feature>
<dbReference type="Gene3D" id="3.90.1860.10">
    <property type="entry name" value="tRNA-splicing ligase RtcB"/>
    <property type="match status" value="1"/>
</dbReference>
<protein>
    <recommendedName>
        <fullName evidence="1">3'-phosphate/5'-hydroxy nucleic acid ligase</fullName>
        <ecNumber evidence="1">6.5.1.8</ecNumber>
    </recommendedName>
</protein>
<keyword evidence="7 11" id="KW-0464">Manganese</keyword>
<evidence type="ECO:0000313" key="12">
    <source>
        <dbReference type="EMBL" id="TAA75622.1"/>
    </source>
</evidence>
<dbReference type="GO" id="GO:0042245">
    <property type="term" value="P:RNA repair"/>
    <property type="evidence" value="ECO:0007669"/>
    <property type="project" value="UniProtKB-KW"/>
</dbReference>
<feature type="binding site" evidence="10">
    <location>
        <begin position="237"/>
        <end position="240"/>
    </location>
    <ligand>
        <name>GMP</name>
        <dbReference type="ChEBI" id="CHEBI:58115"/>
    </ligand>
</feature>